<evidence type="ECO:0000256" key="6">
    <source>
        <dbReference type="ARBA" id="ARBA00023027"/>
    </source>
</evidence>
<dbReference type="GO" id="GO:0005886">
    <property type="term" value="C:plasma membrane"/>
    <property type="evidence" value="ECO:0007669"/>
    <property type="project" value="TreeGrafter"/>
</dbReference>
<feature type="compositionally biased region" description="Low complexity" evidence="8">
    <location>
        <begin position="390"/>
        <end position="403"/>
    </location>
</feature>
<evidence type="ECO:0000256" key="2">
    <source>
        <dbReference type="ARBA" id="ARBA00012943"/>
    </source>
</evidence>
<dbReference type="Proteomes" id="UP000075573">
    <property type="component" value="Unassembled WGS sequence"/>
</dbReference>
<dbReference type="EC" id="7.1.1.1" evidence="2"/>
<reference evidence="11 12" key="1">
    <citation type="submission" date="2015-06" db="EMBL/GenBank/DDBJ databases">
        <title>Improved classification and identification of acetic acid bacteria using matrix-assisted laser desorption/ionization time-of-flight mass spectrometry; Gluconobacter nephelii and Gluconobacter uchimurae are later heterotypic synonyms of Gluconobacter japonicus and Gluconobacter oxydans, respectively.</title>
        <authorList>
            <person name="Li L."/>
            <person name="Cleenwerck I."/>
            <person name="De Vuyst L."/>
            <person name="Vandamme P."/>
        </authorList>
    </citation>
    <scope>NUCLEOTIDE SEQUENCE [LARGE SCALE GENOMIC DNA]</scope>
    <source>
        <strain evidence="11 12">LMG 1764</strain>
    </source>
</reference>
<feature type="compositionally biased region" description="Pro residues" evidence="8">
    <location>
        <begin position="378"/>
        <end position="389"/>
    </location>
</feature>
<dbReference type="Pfam" id="PF01262">
    <property type="entry name" value="AlaDh_PNT_C"/>
    <property type="match status" value="1"/>
</dbReference>
<evidence type="ECO:0000313" key="12">
    <source>
        <dbReference type="Proteomes" id="UP000075573"/>
    </source>
</evidence>
<evidence type="ECO:0000259" key="9">
    <source>
        <dbReference type="SMART" id="SM01002"/>
    </source>
</evidence>
<evidence type="ECO:0000256" key="5">
    <source>
        <dbReference type="ARBA" id="ARBA00022967"/>
    </source>
</evidence>
<keyword evidence="4" id="KW-0521">NADP</keyword>
<keyword evidence="5" id="KW-1278">Translocase</keyword>
<dbReference type="PANTHER" id="PTHR10160">
    <property type="entry name" value="NAD(P) TRANSHYDROGENASE"/>
    <property type="match status" value="1"/>
</dbReference>
<keyword evidence="3" id="KW-0547">Nucleotide-binding</keyword>
<gene>
    <name evidence="11" type="ORF">AD929_05120</name>
</gene>
<comment type="caution">
    <text evidence="11">The sequence shown here is derived from an EMBL/GenBank/DDBJ whole genome shotgun (WGS) entry which is preliminary data.</text>
</comment>
<feature type="domain" description="Alanine dehydrogenase/pyridine nucleotide transhydrogenase NAD(H)-binding" evidence="9">
    <location>
        <begin position="149"/>
        <end position="311"/>
    </location>
</feature>
<dbReference type="GO" id="GO:0050661">
    <property type="term" value="F:NADP binding"/>
    <property type="evidence" value="ECO:0007669"/>
    <property type="project" value="TreeGrafter"/>
</dbReference>
<dbReference type="Pfam" id="PF05222">
    <property type="entry name" value="AlaDh_PNT_N"/>
    <property type="match status" value="1"/>
</dbReference>
<comment type="catalytic activity">
    <reaction evidence="7">
        <text>NAD(+) + NADPH + H(+)(in) = NADH + NADP(+) + H(+)(out)</text>
        <dbReference type="Rhea" id="RHEA:47992"/>
        <dbReference type="ChEBI" id="CHEBI:15378"/>
        <dbReference type="ChEBI" id="CHEBI:57540"/>
        <dbReference type="ChEBI" id="CHEBI:57783"/>
        <dbReference type="ChEBI" id="CHEBI:57945"/>
        <dbReference type="ChEBI" id="CHEBI:58349"/>
        <dbReference type="EC" id="7.1.1.1"/>
    </reaction>
</comment>
<sequence>MTVKISVLKERDEGGERRVALIPQVAEKLAPLGITFAMETGAGVASSYPDSTYKDVTFSPDRNALMADADIVLAVQPPTLETVRAMKPGAILIAFIYGRNNPDLVKALRDGKITCFAMELVPRISRAQAMDALSSQATLAGYYAVLMGAVHMPKILPMMTTAVGSLRAAQVLVMGLGVAGLQALATAKRLGAITEGYDVRPETKEEAQSLGAKFVDTGVDATGQGGYARELTDDEKQKVRKALSDHIARSDLIVTTAAVPGKRAPRLIDAEQIKAMKPGAVIIDLGAEGGGNCEGTQAGQTVQVGPTTIVGPVNVPSMLAEQASELYSKNIMHLLQQIITKDKGLAPDFTDEVISGTALTHGGYITNDGIRTAVDPNSPAPPAPAPTPATAPAATPAPTGPAANDAGKETAK</sequence>
<dbReference type="GO" id="GO:0006740">
    <property type="term" value="P:NADPH regeneration"/>
    <property type="evidence" value="ECO:0007669"/>
    <property type="project" value="TreeGrafter"/>
</dbReference>
<dbReference type="InterPro" id="IPR036291">
    <property type="entry name" value="NAD(P)-bd_dom_sf"/>
</dbReference>
<feature type="region of interest" description="Disordered" evidence="8">
    <location>
        <begin position="370"/>
        <end position="412"/>
    </location>
</feature>
<dbReference type="InterPro" id="IPR007886">
    <property type="entry name" value="AlaDH/PNT_N"/>
</dbReference>
<dbReference type="SUPFAM" id="SSF52283">
    <property type="entry name" value="Formate/glycerate dehydrogenase catalytic domain-like"/>
    <property type="match status" value="1"/>
</dbReference>
<evidence type="ECO:0000313" key="11">
    <source>
        <dbReference type="EMBL" id="KXV01833.1"/>
    </source>
</evidence>
<feature type="domain" description="Alanine dehydrogenase/pyridine nucleotide transhydrogenase N-terminal" evidence="10">
    <location>
        <begin position="6"/>
        <end position="140"/>
    </location>
</feature>
<proteinExistence type="predicted"/>
<organism evidence="11 12">
    <name type="scientific">Gluconobacter potus</name>
    <dbReference type="NCBI Taxonomy" id="2724927"/>
    <lineage>
        <taxon>Bacteria</taxon>
        <taxon>Pseudomonadati</taxon>
        <taxon>Pseudomonadota</taxon>
        <taxon>Alphaproteobacteria</taxon>
        <taxon>Acetobacterales</taxon>
        <taxon>Acetobacteraceae</taxon>
        <taxon>Gluconobacter</taxon>
    </lineage>
</organism>
<name>A0A149QWY9_9PROT</name>
<accession>A0A149QWY9</accession>
<dbReference type="SUPFAM" id="SSF51735">
    <property type="entry name" value="NAD(P)-binding Rossmann-fold domains"/>
    <property type="match status" value="1"/>
</dbReference>
<dbReference type="SMART" id="SM01003">
    <property type="entry name" value="AlaDh_PNT_N"/>
    <property type="match status" value="1"/>
</dbReference>
<evidence type="ECO:0000259" key="10">
    <source>
        <dbReference type="SMART" id="SM01003"/>
    </source>
</evidence>
<evidence type="ECO:0000256" key="3">
    <source>
        <dbReference type="ARBA" id="ARBA00022741"/>
    </source>
</evidence>
<evidence type="ECO:0000256" key="8">
    <source>
        <dbReference type="SAM" id="MobiDB-lite"/>
    </source>
</evidence>
<dbReference type="GO" id="GO:0008750">
    <property type="term" value="F:proton-translocating NAD(P)+ transhydrogenase activity"/>
    <property type="evidence" value="ECO:0007669"/>
    <property type="project" value="UniProtKB-EC"/>
</dbReference>
<dbReference type="PATRIC" id="fig|442.7.peg.800"/>
<evidence type="ECO:0000256" key="4">
    <source>
        <dbReference type="ARBA" id="ARBA00022857"/>
    </source>
</evidence>
<evidence type="ECO:0000256" key="7">
    <source>
        <dbReference type="ARBA" id="ARBA00048202"/>
    </source>
</evidence>
<evidence type="ECO:0000256" key="1">
    <source>
        <dbReference type="ARBA" id="ARBA00003943"/>
    </source>
</evidence>
<comment type="function">
    <text evidence="1">The transhydrogenation between NADH and NADP is coupled to respiration and ATP hydrolysis and functions as a proton pump across the membrane.</text>
</comment>
<dbReference type="InterPro" id="IPR007698">
    <property type="entry name" value="AlaDH/PNT_NAD(H)-bd"/>
</dbReference>
<dbReference type="SMART" id="SM01002">
    <property type="entry name" value="AlaDh_PNT_C"/>
    <property type="match status" value="1"/>
</dbReference>
<dbReference type="PANTHER" id="PTHR10160:SF19">
    <property type="entry name" value="PROTON-TRANSLOCATING NAD(P)(+) TRANSHYDROGENASE"/>
    <property type="match status" value="1"/>
</dbReference>
<dbReference type="Gene3D" id="3.40.50.720">
    <property type="entry name" value="NAD(P)-binding Rossmann-like Domain"/>
    <property type="match status" value="2"/>
</dbReference>
<dbReference type="EMBL" id="LHZB01000106">
    <property type="protein sequence ID" value="KXV01833.1"/>
    <property type="molecule type" value="Genomic_DNA"/>
</dbReference>
<keyword evidence="6" id="KW-0520">NAD</keyword>
<dbReference type="RefSeq" id="WP_062494896.1">
    <property type="nucleotide sequence ID" value="NZ_LHZB01000106.1"/>
</dbReference>
<dbReference type="AlphaFoldDB" id="A0A149QWY9"/>
<dbReference type="CDD" id="cd05304">
    <property type="entry name" value="Rubrum_tdh"/>
    <property type="match status" value="1"/>
</dbReference>
<protein>
    <recommendedName>
        <fullName evidence="2">proton-translocating NAD(P)(+) transhydrogenase</fullName>
        <ecNumber evidence="2">7.1.1.1</ecNumber>
    </recommendedName>
</protein>